<comment type="similarity">
    <text evidence="2">Belongs to the peptidase M20A family. ArgE subfamily.</text>
</comment>
<gene>
    <name evidence="9" type="ORF">METZ01_LOCUS157316</name>
</gene>
<dbReference type="Pfam" id="PF01546">
    <property type="entry name" value="Peptidase_M20"/>
    <property type="match status" value="1"/>
</dbReference>
<evidence type="ECO:0000256" key="6">
    <source>
        <dbReference type="ARBA" id="ARBA00022723"/>
    </source>
</evidence>
<dbReference type="SUPFAM" id="SSF55031">
    <property type="entry name" value="Bacterial exopeptidase dimerisation domain"/>
    <property type="match status" value="1"/>
</dbReference>
<keyword evidence="8" id="KW-0862">Zinc</keyword>
<feature type="non-terminal residue" evidence="9">
    <location>
        <position position="283"/>
    </location>
</feature>
<keyword evidence="6" id="KW-0479">Metal-binding</keyword>
<dbReference type="CDD" id="cd03894">
    <property type="entry name" value="M20_ArgE"/>
    <property type="match status" value="1"/>
</dbReference>
<evidence type="ECO:0000256" key="5">
    <source>
        <dbReference type="ARBA" id="ARBA00022605"/>
    </source>
</evidence>
<dbReference type="InterPro" id="IPR010169">
    <property type="entry name" value="AcOrn-deacetyl"/>
</dbReference>
<keyword evidence="7" id="KW-0378">Hydrolase</keyword>
<comment type="cofactor">
    <cofactor evidence="1">
        <name>Zn(2+)</name>
        <dbReference type="ChEBI" id="CHEBI:29105"/>
    </cofactor>
</comment>
<sequence length="283" mass="30665">MGDVLTPFEILRRLISFDTVSARSNKAMIEFIADYLGKHGISCNIAPNEDGTKADMIATIGPMVEGGIVLSGHTDVVPVEGQDWHSEPFNMVERDGLLYGRGTCDMKGFIAVVMSLVPEMIKLNLQRPLHLVFSYDEEVGCLGAPALISRMIRDVPMPQAAIIGEPTSMKLVNAHKGVTIFETVVTGCPAHSSQTQSGVNAITAAAECVVFLKSKAREFQTEGSLDARLQPPYNTVSVGMIEGGTALNIIAGECKFNWDCRSIAGQDADQVSEKLKRYCLEEL</sequence>
<evidence type="ECO:0000256" key="8">
    <source>
        <dbReference type="ARBA" id="ARBA00022833"/>
    </source>
</evidence>
<dbReference type="PROSITE" id="PS00759">
    <property type="entry name" value="ARGE_DAPE_CPG2_2"/>
    <property type="match status" value="1"/>
</dbReference>
<evidence type="ECO:0000313" key="9">
    <source>
        <dbReference type="EMBL" id="SVB04462.1"/>
    </source>
</evidence>
<dbReference type="SUPFAM" id="SSF53187">
    <property type="entry name" value="Zn-dependent exopeptidases"/>
    <property type="match status" value="1"/>
</dbReference>
<evidence type="ECO:0000256" key="4">
    <source>
        <dbReference type="ARBA" id="ARBA00022571"/>
    </source>
</evidence>
<dbReference type="EMBL" id="UINC01026648">
    <property type="protein sequence ID" value="SVB04462.1"/>
    <property type="molecule type" value="Genomic_DNA"/>
</dbReference>
<reference evidence="9" key="1">
    <citation type="submission" date="2018-05" db="EMBL/GenBank/DDBJ databases">
        <authorList>
            <person name="Lanie J.A."/>
            <person name="Ng W.-L."/>
            <person name="Kazmierczak K.M."/>
            <person name="Andrzejewski T.M."/>
            <person name="Davidsen T.M."/>
            <person name="Wayne K.J."/>
            <person name="Tettelin H."/>
            <person name="Glass J.I."/>
            <person name="Rusch D."/>
            <person name="Podicherti R."/>
            <person name="Tsui H.-C.T."/>
            <person name="Winkler M.E."/>
        </authorList>
    </citation>
    <scope>NUCLEOTIDE SEQUENCE</scope>
</reference>
<accession>A0A382ATR2</accession>
<dbReference type="NCBIfam" id="TIGR01892">
    <property type="entry name" value="AcOrn-deacetyl"/>
    <property type="match status" value="1"/>
</dbReference>
<evidence type="ECO:0000256" key="1">
    <source>
        <dbReference type="ARBA" id="ARBA00001947"/>
    </source>
</evidence>
<evidence type="ECO:0000256" key="7">
    <source>
        <dbReference type="ARBA" id="ARBA00022801"/>
    </source>
</evidence>
<dbReference type="GO" id="GO:0008777">
    <property type="term" value="F:acetylornithine deacetylase activity"/>
    <property type="evidence" value="ECO:0007669"/>
    <property type="project" value="TreeGrafter"/>
</dbReference>
<proteinExistence type="inferred from homology"/>
<dbReference type="Gene3D" id="3.40.630.10">
    <property type="entry name" value="Zn peptidases"/>
    <property type="match status" value="1"/>
</dbReference>
<dbReference type="Gene3D" id="3.30.70.360">
    <property type="match status" value="1"/>
</dbReference>
<evidence type="ECO:0000256" key="2">
    <source>
        <dbReference type="ARBA" id="ARBA00005691"/>
    </source>
</evidence>
<dbReference type="InterPro" id="IPR050072">
    <property type="entry name" value="Peptidase_M20A"/>
</dbReference>
<dbReference type="PANTHER" id="PTHR43808:SF31">
    <property type="entry name" value="N-ACETYL-L-CITRULLINE DEACETYLASE"/>
    <property type="match status" value="1"/>
</dbReference>
<dbReference type="GO" id="GO:0006526">
    <property type="term" value="P:L-arginine biosynthetic process"/>
    <property type="evidence" value="ECO:0007669"/>
    <property type="project" value="UniProtKB-KW"/>
</dbReference>
<dbReference type="InterPro" id="IPR036264">
    <property type="entry name" value="Bact_exopeptidase_dim_dom"/>
</dbReference>
<protein>
    <submittedName>
        <fullName evidence="9">Uncharacterized protein</fullName>
    </submittedName>
</protein>
<name>A0A382ATR2_9ZZZZ</name>
<keyword evidence="4" id="KW-0055">Arginine biosynthesis</keyword>
<evidence type="ECO:0000256" key="3">
    <source>
        <dbReference type="ARBA" id="ARBA00022490"/>
    </source>
</evidence>
<organism evidence="9">
    <name type="scientific">marine metagenome</name>
    <dbReference type="NCBI Taxonomy" id="408172"/>
    <lineage>
        <taxon>unclassified sequences</taxon>
        <taxon>metagenomes</taxon>
        <taxon>ecological metagenomes</taxon>
    </lineage>
</organism>
<keyword evidence="3" id="KW-0963">Cytoplasm</keyword>
<dbReference type="PANTHER" id="PTHR43808">
    <property type="entry name" value="ACETYLORNITHINE DEACETYLASE"/>
    <property type="match status" value="1"/>
</dbReference>
<dbReference type="InterPro" id="IPR001261">
    <property type="entry name" value="ArgE/DapE_CS"/>
</dbReference>
<dbReference type="GO" id="GO:0046872">
    <property type="term" value="F:metal ion binding"/>
    <property type="evidence" value="ECO:0007669"/>
    <property type="project" value="UniProtKB-KW"/>
</dbReference>
<dbReference type="AlphaFoldDB" id="A0A382ATR2"/>
<keyword evidence="5" id="KW-0028">Amino-acid biosynthesis</keyword>
<dbReference type="InterPro" id="IPR002933">
    <property type="entry name" value="Peptidase_M20"/>
</dbReference>